<dbReference type="GO" id="GO:0004672">
    <property type="term" value="F:protein kinase activity"/>
    <property type="evidence" value="ECO:0007669"/>
    <property type="project" value="InterPro"/>
</dbReference>
<protein>
    <recommendedName>
        <fullName evidence="1">Protein kinase domain-containing protein</fullName>
    </recommendedName>
</protein>
<dbReference type="GO" id="GO:0005524">
    <property type="term" value="F:ATP binding"/>
    <property type="evidence" value="ECO:0007669"/>
    <property type="project" value="InterPro"/>
</dbReference>
<dbReference type="EMBL" id="GIBP01006413">
    <property type="protein sequence ID" value="NDV35382.1"/>
    <property type="molecule type" value="Transcribed_RNA"/>
</dbReference>
<proteinExistence type="predicted"/>
<dbReference type="SUPFAM" id="SSF56112">
    <property type="entry name" value="Protein kinase-like (PK-like)"/>
    <property type="match status" value="1"/>
</dbReference>
<dbReference type="AlphaFoldDB" id="A0A6B2LE99"/>
<evidence type="ECO:0000313" key="2">
    <source>
        <dbReference type="EMBL" id="NDV35382.1"/>
    </source>
</evidence>
<sequence length="233" mass="26406">MTKTELASLELEITIMNFLGIAEEQCDYCLSSITSFDTAEFVYIVMPLAKCSILDIINKKQDNGLNSSEAATVMFGLLEAIQYLHKKSICHRDIKPENILVMDESDLKQCKLSDYGSSHNLNDGPMSQLVGTETYMAPEMLMGSYTPAVDYWSAGVVAYVLITACLPWKTDKSITVQIMEQQDWAPFEQKVESRKLDQSVVPFVKGLMQKDVNQRWDPETALNHNWIKENYPL</sequence>
<dbReference type="InterPro" id="IPR011009">
    <property type="entry name" value="Kinase-like_dom_sf"/>
</dbReference>
<dbReference type="Gene3D" id="1.10.510.10">
    <property type="entry name" value="Transferase(Phosphotransferase) domain 1"/>
    <property type="match status" value="1"/>
</dbReference>
<dbReference type="InterPro" id="IPR008271">
    <property type="entry name" value="Ser/Thr_kinase_AS"/>
</dbReference>
<name>A0A6B2LE99_9EUKA</name>
<dbReference type="Pfam" id="PF00069">
    <property type="entry name" value="Pkinase"/>
    <property type="match status" value="1"/>
</dbReference>
<dbReference type="PROSITE" id="PS00108">
    <property type="entry name" value="PROTEIN_KINASE_ST"/>
    <property type="match status" value="1"/>
</dbReference>
<dbReference type="PANTHER" id="PTHR24347">
    <property type="entry name" value="SERINE/THREONINE-PROTEIN KINASE"/>
    <property type="match status" value="1"/>
</dbReference>
<accession>A0A6B2LE99</accession>
<dbReference type="InterPro" id="IPR000719">
    <property type="entry name" value="Prot_kinase_dom"/>
</dbReference>
<dbReference type="PROSITE" id="PS50011">
    <property type="entry name" value="PROTEIN_KINASE_DOM"/>
    <property type="match status" value="1"/>
</dbReference>
<dbReference type="SMART" id="SM00220">
    <property type="entry name" value="S_TKc"/>
    <property type="match status" value="1"/>
</dbReference>
<organism evidence="2">
    <name type="scientific">Arcella intermedia</name>
    <dbReference type="NCBI Taxonomy" id="1963864"/>
    <lineage>
        <taxon>Eukaryota</taxon>
        <taxon>Amoebozoa</taxon>
        <taxon>Tubulinea</taxon>
        <taxon>Elardia</taxon>
        <taxon>Arcellinida</taxon>
        <taxon>Sphaerothecina</taxon>
        <taxon>Arcellidae</taxon>
        <taxon>Arcella</taxon>
    </lineage>
</organism>
<feature type="domain" description="Protein kinase" evidence="1">
    <location>
        <begin position="1"/>
        <end position="227"/>
    </location>
</feature>
<evidence type="ECO:0000259" key="1">
    <source>
        <dbReference type="PROSITE" id="PS50011"/>
    </source>
</evidence>
<reference evidence="2" key="1">
    <citation type="journal article" date="2020" name="J. Eukaryot. Microbiol.">
        <title>De novo Sequencing, Assembly and Annotation of the Transcriptome for the Free-Living Testate Amoeba Arcella intermedia.</title>
        <authorList>
            <person name="Ribeiro G.M."/>
            <person name="Porfirio-Sousa A.L."/>
            <person name="Maurer-Alcala X.X."/>
            <person name="Katz L.A."/>
            <person name="Lahr D.J.G."/>
        </authorList>
    </citation>
    <scope>NUCLEOTIDE SEQUENCE</scope>
</reference>